<keyword evidence="2" id="KW-1185">Reference proteome</keyword>
<protein>
    <submittedName>
        <fullName evidence="1">Uncharacterized protein</fullName>
    </submittedName>
</protein>
<name>A0ABY8G7Q9_9GAMM</name>
<reference evidence="1 2" key="1">
    <citation type="submission" date="2022-12" db="EMBL/GenBank/DDBJ databases">
        <title>Complete genome sequencing of Dickeya lacustris type strain LMG30899.</title>
        <authorList>
            <person name="Dobhal S."/>
            <person name="Arizala D."/>
            <person name="Arif M."/>
        </authorList>
    </citation>
    <scope>NUCLEOTIDE SEQUENCE [LARGE SCALE GENOMIC DNA]</scope>
    <source>
        <strain evidence="1 2">LMG30899</strain>
    </source>
</reference>
<dbReference type="Proteomes" id="UP001219630">
    <property type="component" value="Chromosome"/>
</dbReference>
<organism evidence="1 2">
    <name type="scientific">Dickeya lacustris</name>
    <dbReference type="NCBI Taxonomy" id="2259638"/>
    <lineage>
        <taxon>Bacteria</taxon>
        <taxon>Pseudomonadati</taxon>
        <taxon>Pseudomonadota</taxon>
        <taxon>Gammaproteobacteria</taxon>
        <taxon>Enterobacterales</taxon>
        <taxon>Pectobacteriaceae</taxon>
        <taxon>Dickeya</taxon>
    </lineage>
</organism>
<proteinExistence type="predicted"/>
<evidence type="ECO:0000313" key="2">
    <source>
        <dbReference type="Proteomes" id="UP001219630"/>
    </source>
</evidence>
<evidence type="ECO:0000313" key="1">
    <source>
        <dbReference type="EMBL" id="WFN55945.1"/>
    </source>
</evidence>
<sequence length="117" mass="13346">MIAQSAVYPGDSETSNKAIIYIGETTSQELIRRINQFAVSAFNEKAGHSGGNTFRNKHMKVIDGERVHTVPQHHIWISVCPIAPNNSYTSTYIKYLERKLLWDFFLTHGKLPELNKK</sequence>
<accession>A0ABY8G7Q9</accession>
<gene>
    <name evidence="1" type="ORF">O1Q98_01025</name>
</gene>
<dbReference type="EMBL" id="CP114280">
    <property type="protein sequence ID" value="WFN55945.1"/>
    <property type="molecule type" value="Genomic_DNA"/>
</dbReference>
<dbReference type="RefSeq" id="WP_278142619.1">
    <property type="nucleotide sequence ID" value="NZ_CP114280.1"/>
</dbReference>